<feature type="domain" description="VWFA" evidence="2">
    <location>
        <begin position="61"/>
        <end position="200"/>
    </location>
</feature>
<dbReference type="Pfam" id="PF13519">
    <property type="entry name" value="VWA_2"/>
    <property type="match status" value="1"/>
</dbReference>
<reference evidence="3 4" key="1">
    <citation type="journal article" date="2015" name="ISME J.">
        <title>Genomic and phenotypic differentiation among Methanosarcina mazei populations from Columbia River sediment.</title>
        <authorList>
            <person name="Youngblut N.D."/>
            <person name="Wirth J.S."/>
            <person name="Henriksen J.R."/>
            <person name="Smith M."/>
            <person name="Simon H."/>
            <person name="Metcalf W.W."/>
            <person name="Whitaker R.J."/>
        </authorList>
    </citation>
    <scope>NUCLEOTIDE SEQUENCE [LARGE SCALE GENOMIC DNA]</scope>
    <source>
        <strain evidence="3 4">3.H.A.2.8</strain>
    </source>
</reference>
<evidence type="ECO:0000256" key="1">
    <source>
        <dbReference type="ARBA" id="ARBA00005799"/>
    </source>
</evidence>
<comment type="caution">
    <text evidence="3">The sequence shown here is derived from an EMBL/GenBank/DDBJ whole genome shotgun (WGS) entry which is preliminary data.</text>
</comment>
<dbReference type="InterPro" id="IPR002035">
    <property type="entry name" value="VWF_A"/>
</dbReference>
<dbReference type="PATRIC" id="fig|2209.74.peg.4186"/>
<dbReference type="InterPro" id="IPR036465">
    <property type="entry name" value="vWFA_dom_sf"/>
</dbReference>
<protein>
    <recommendedName>
        <fullName evidence="2">VWFA domain-containing protein</fullName>
    </recommendedName>
</protein>
<sequence>SRQGRYIKSAIPHEKTTDLAFDATLRAAAPYQLTREKNGNSIIIHDPDLRKKIREKKIGNLVLFVVDASGSMGARQRMVASKGAVLSMLMDAYQKRDRVGLIAFKGDSAELLLPPTSSIELAQKYLQEMPTGGKTPISRGLVKGYEIIKSELRRDPDTCPFMVLISDGRANVSMNGEPPLHEIITIASRLKEEGIQSAVIDTESSMIKFGFAQQISTALGATYLTLENLKADSIVNAVRASAPFEIMMHPGVSSV</sequence>
<dbReference type="SMART" id="SM00327">
    <property type="entry name" value="VWA"/>
    <property type="match status" value="1"/>
</dbReference>
<dbReference type="PROSITE" id="PS50234">
    <property type="entry name" value="VWFA"/>
    <property type="match status" value="1"/>
</dbReference>
<gene>
    <name evidence="3" type="ORF">DU59_19020</name>
</gene>
<name>A0A0F8L3B8_METMZ</name>
<evidence type="ECO:0000313" key="4">
    <source>
        <dbReference type="Proteomes" id="UP000034409"/>
    </source>
</evidence>
<feature type="non-terminal residue" evidence="3">
    <location>
        <position position="1"/>
    </location>
</feature>
<dbReference type="PANTHER" id="PTHR35023:SF1">
    <property type="entry name" value="MG-PROTOPORPHYRIN IX CHELATASE"/>
    <property type="match status" value="1"/>
</dbReference>
<dbReference type="AlphaFoldDB" id="A0A0F8L3B8"/>
<dbReference type="PANTHER" id="PTHR35023">
    <property type="entry name" value="CHELATASE-RELATED"/>
    <property type="match status" value="1"/>
</dbReference>
<dbReference type="InterPro" id="IPR041702">
    <property type="entry name" value="BchD/ChlD_VWA"/>
</dbReference>
<comment type="similarity">
    <text evidence="1">Belongs to the Mg-chelatase subunits D/I family.</text>
</comment>
<dbReference type="RefSeq" id="WP_048047932.1">
    <property type="nucleotide sequence ID" value="NZ_JJPS01000163.1"/>
</dbReference>
<dbReference type="InterPro" id="IPR052989">
    <property type="entry name" value="Mg-chelatase_DI-like"/>
</dbReference>
<dbReference type="Gene3D" id="3.40.50.410">
    <property type="entry name" value="von Willebrand factor, type A domain"/>
    <property type="match status" value="1"/>
</dbReference>
<accession>A0A0F8L3B8</accession>
<dbReference type="SUPFAM" id="SSF53300">
    <property type="entry name" value="vWA-like"/>
    <property type="match status" value="1"/>
</dbReference>
<dbReference type="EMBL" id="JJPS01000163">
    <property type="protein sequence ID" value="KKG87565.1"/>
    <property type="molecule type" value="Genomic_DNA"/>
</dbReference>
<evidence type="ECO:0000313" key="3">
    <source>
        <dbReference type="EMBL" id="KKG87565.1"/>
    </source>
</evidence>
<proteinExistence type="inferred from homology"/>
<dbReference type="Proteomes" id="UP000034409">
    <property type="component" value="Unassembled WGS sequence"/>
</dbReference>
<dbReference type="CDD" id="cd01451">
    <property type="entry name" value="vWA_Magnesium_chelatase"/>
    <property type="match status" value="1"/>
</dbReference>
<evidence type="ECO:0000259" key="2">
    <source>
        <dbReference type="PROSITE" id="PS50234"/>
    </source>
</evidence>
<organism evidence="3 4">
    <name type="scientific">Methanosarcina mazei</name>
    <name type="common">Methanosarcina frisia</name>
    <dbReference type="NCBI Taxonomy" id="2209"/>
    <lineage>
        <taxon>Archaea</taxon>
        <taxon>Methanobacteriati</taxon>
        <taxon>Methanobacteriota</taxon>
        <taxon>Stenosarchaea group</taxon>
        <taxon>Methanomicrobia</taxon>
        <taxon>Methanosarcinales</taxon>
        <taxon>Methanosarcinaceae</taxon>
        <taxon>Methanosarcina</taxon>
    </lineage>
</organism>